<keyword evidence="2 6" id="KW-0812">Transmembrane</keyword>
<dbReference type="Proteomes" id="UP000504844">
    <property type="component" value="Chromosome"/>
</dbReference>
<reference evidence="8 9" key="1">
    <citation type="submission" date="2020-05" db="EMBL/GenBank/DDBJ databases">
        <title>Complete genome sequence of Deefgea sp. D17.</title>
        <authorList>
            <person name="Bae J.-W."/>
            <person name="Han J.E."/>
        </authorList>
    </citation>
    <scope>NUCLEOTIDE SEQUENCE [LARGE SCALE GENOMIC DNA]</scope>
    <source>
        <strain evidence="8 9">D17</strain>
    </source>
</reference>
<evidence type="ECO:0000256" key="6">
    <source>
        <dbReference type="SAM" id="Phobius"/>
    </source>
</evidence>
<dbReference type="KEGG" id="dee:HQN60_06710"/>
<evidence type="ECO:0000256" key="2">
    <source>
        <dbReference type="ARBA" id="ARBA00022692"/>
    </source>
</evidence>
<dbReference type="EMBL" id="CP054143">
    <property type="protein sequence ID" value="QKJ66411.1"/>
    <property type="molecule type" value="Genomic_DNA"/>
</dbReference>
<evidence type="ECO:0000313" key="9">
    <source>
        <dbReference type="Proteomes" id="UP000504844"/>
    </source>
</evidence>
<dbReference type="InterPro" id="IPR023494">
    <property type="entry name" value="Cyt_c_bgen_Ccs1/CcsB/ResB"/>
</dbReference>
<evidence type="ECO:0000256" key="5">
    <source>
        <dbReference type="ARBA" id="ARBA00023136"/>
    </source>
</evidence>
<keyword evidence="9" id="KW-1185">Reference proteome</keyword>
<comment type="subcellular location">
    <subcellularLocation>
        <location evidence="1">Membrane</location>
        <topology evidence="1">Multi-pass membrane protein</topology>
    </subcellularLocation>
</comment>
<evidence type="ECO:0000256" key="4">
    <source>
        <dbReference type="ARBA" id="ARBA00022989"/>
    </source>
</evidence>
<dbReference type="GO" id="GO:0016020">
    <property type="term" value="C:membrane"/>
    <property type="evidence" value="ECO:0007669"/>
    <property type="project" value="UniProtKB-SubCell"/>
</dbReference>
<protein>
    <submittedName>
        <fullName evidence="8">Cytochrome c biogenesis protein ResB</fullName>
    </submittedName>
</protein>
<proteinExistence type="predicted"/>
<sequence length="677" mass="75410">MMTSNTHSFRRALFDLLSSMRFAISLLTLLAIASIIGTVLKQNEPYVNYRVEFGEFWFSIFEPLGLFDVYHSIWFLLILAFLVCSTCLCIWRHFPGVIREIRSYRVKASANSLRLMSHHHEINQPLEQPAVTQHLTEYGYRYRLRADGDATLIAAKKGSWQRLGYLFTHAAIVVICIGGLMDGNLPLKVMEMLDIKTAETRNVPQSQIPAMSRLASNNLSFRGNVNLSEGSSASVVFLNSGNGYFVQELPFILKLNKFHIEHYSTGMPKLFASDIDVLDMQGKVIQSGTIKVNHPLIVDGVAIYQASFGDGGSGLEFVQWDLLSNTKSKLAAKSQTELAIAAGQAKYRLEIGDLRPFNIETLDKTAMTASTSAVAVSPLQTALATAQSVHGDRNVRNLGPTIQFKVRDDRGQAVEYQNYMQPFVENDSSYFITGMRREVASPFAFTRIPLDQDMQLDAFMRFRSTILNANLHAEIAKRTAAKALKAGGVSADGEAQFAEITEGVLFQFSQGGFPAIERFLEQKVPQAERQVVAQTYLKVLQSAAIDAMELAQMQAGQPVTPTDNTQYRFLMDSLVATSSLFDYGSPAVLQLTGFNEVKSSGFQLTRSPGKNVVYLGSLLLIIGIFCMFYIRENRLWIRISPHSTLIAMSSNRKTDDLDREFAAHIEHLAPNQQQAPL</sequence>
<dbReference type="GO" id="GO:0017004">
    <property type="term" value="P:cytochrome complex assembly"/>
    <property type="evidence" value="ECO:0007669"/>
    <property type="project" value="UniProtKB-KW"/>
</dbReference>
<dbReference type="RefSeq" id="WP_173532915.1">
    <property type="nucleotide sequence ID" value="NZ_CP054143.1"/>
</dbReference>
<dbReference type="PANTHER" id="PTHR31566">
    <property type="entry name" value="CYTOCHROME C BIOGENESIS PROTEIN CCS1, CHLOROPLASTIC"/>
    <property type="match status" value="1"/>
</dbReference>
<organism evidence="8 9">
    <name type="scientific">Deefgea piscis</name>
    <dbReference type="NCBI Taxonomy" id="2739061"/>
    <lineage>
        <taxon>Bacteria</taxon>
        <taxon>Pseudomonadati</taxon>
        <taxon>Pseudomonadota</taxon>
        <taxon>Betaproteobacteria</taxon>
        <taxon>Neisseriales</taxon>
        <taxon>Chitinibacteraceae</taxon>
        <taxon>Deefgea</taxon>
    </lineage>
</organism>
<dbReference type="InterPro" id="IPR007816">
    <property type="entry name" value="ResB-like_domain"/>
</dbReference>
<evidence type="ECO:0000256" key="1">
    <source>
        <dbReference type="ARBA" id="ARBA00004141"/>
    </source>
</evidence>
<gene>
    <name evidence="8" type="ORF">HQN60_06710</name>
</gene>
<dbReference type="AlphaFoldDB" id="A0A6M8SNZ3"/>
<feature type="domain" description="ResB-like" evidence="7">
    <location>
        <begin position="20"/>
        <end position="662"/>
    </location>
</feature>
<feature type="transmembrane region" description="Helical" evidence="6">
    <location>
        <begin position="612"/>
        <end position="630"/>
    </location>
</feature>
<evidence type="ECO:0000313" key="8">
    <source>
        <dbReference type="EMBL" id="QKJ66411.1"/>
    </source>
</evidence>
<keyword evidence="3" id="KW-0201">Cytochrome c-type biogenesis</keyword>
<dbReference type="PANTHER" id="PTHR31566:SF0">
    <property type="entry name" value="CYTOCHROME C BIOGENESIS PROTEIN CCS1, CHLOROPLASTIC"/>
    <property type="match status" value="1"/>
</dbReference>
<feature type="transmembrane region" description="Helical" evidence="6">
    <location>
        <begin position="73"/>
        <end position="94"/>
    </location>
</feature>
<accession>A0A6M8SNZ3</accession>
<evidence type="ECO:0000259" key="7">
    <source>
        <dbReference type="Pfam" id="PF05140"/>
    </source>
</evidence>
<keyword evidence="5 6" id="KW-0472">Membrane</keyword>
<feature type="transmembrane region" description="Helical" evidence="6">
    <location>
        <begin position="163"/>
        <end position="181"/>
    </location>
</feature>
<keyword evidence="4 6" id="KW-1133">Transmembrane helix</keyword>
<name>A0A6M8SNZ3_9NEIS</name>
<evidence type="ECO:0000256" key="3">
    <source>
        <dbReference type="ARBA" id="ARBA00022748"/>
    </source>
</evidence>
<dbReference type="Pfam" id="PF05140">
    <property type="entry name" value="ResB"/>
    <property type="match status" value="1"/>
</dbReference>